<evidence type="ECO:0000256" key="1">
    <source>
        <dbReference type="ARBA" id="ARBA00004635"/>
    </source>
</evidence>
<keyword evidence="6 9" id="KW-0449">Lipoprotein</keyword>
<comment type="subcellular location">
    <subcellularLocation>
        <location evidence="1">Membrane</location>
        <topology evidence="1">Lipid-anchor</topology>
    </subcellularLocation>
</comment>
<feature type="region of interest" description="Disordered" evidence="7">
    <location>
        <begin position="1"/>
        <end position="40"/>
    </location>
</feature>
<keyword evidence="4 8" id="KW-0472">Membrane</keyword>
<protein>
    <submittedName>
        <fullName evidence="9">NLPA lipoprotein</fullName>
    </submittedName>
</protein>
<evidence type="ECO:0000256" key="8">
    <source>
        <dbReference type="SAM" id="Phobius"/>
    </source>
</evidence>
<comment type="caution">
    <text evidence="9">The sequence shown here is derived from an EMBL/GenBank/DDBJ whole genome shotgun (WGS) entry which is preliminary data.</text>
</comment>
<feature type="compositionally biased region" description="Polar residues" evidence="7">
    <location>
        <begin position="1"/>
        <end position="10"/>
    </location>
</feature>
<reference evidence="9 10" key="1">
    <citation type="submission" date="2011-02" db="EMBL/GenBank/DDBJ databases">
        <authorList>
            <person name="Muzny D."/>
            <person name="Qin X."/>
            <person name="Buhay C."/>
            <person name="Dugan-Rocha S."/>
            <person name="Ding Y."/>
            <person name="Chen G."/>
            <person name="Hawes A."/>
            <person name="Holder M."/>
            <person name="Jhangiani S."/>
            <person name="Johnson A."/>
            <person name="Khan Z."/>
            <person name="Li Z."/>
            <person name="Liu W."/>
            <person name="Liu X."/>
            <person name="Perez L."/>
            <person name="Shen H."/>
            <person name="Wang Q."/>
            <person name="Watt J."/>
            <person name="Xi L."/>
            <person name="Xin Y."/>
            <person name="Zhou J."/>
            <person name="Deng J."/>
            <person name="Jiang H."/>
            <person name="Liu Y."/>
            <person name="Qu J."/>
            <person name="Song X.-Z."/>
            <person name="Zhang L."/>
            <person name="Villasana D."/>
            <person name="Johnson A."/>
            <person name="Liu J."/>
            <person name="Liyanage D."/>
            <person name="Lorensuhewa L."/>
            <person name="Robinson T."/>
            <person name="Song A."/>
            <person name="Song B.-B."/>
            <person name="Dinh H."/>
            <person name="Thornton R."/>
            <person name="Coyle M."/>
            <person name="Francisco L."/>
            <person name="Jackson L."/>
            <person name="Javaid M."/>
            <person name="Korchina V."/>
            <person name="Kovar C."/>
            <person name="Mata R."/>
            <person name="Mathew T."/>
            <person name="Ngo R."/>
            <person name="Nguyen L."/>
            <person name="Nguyen N."/>
            <person name="Okwuonu G."/>
            <person name="Ongeri F."/>
            <person name="Pham C."/>
            <person name="Simmons D."/>
            <person name="Wilczek-Boney K."/>
            <person name="Hale W."/>
            <person name="Jakkamsetti A."/>
            <person name="Pham P."/>
            <person name="Ruth R."/>
            <person name="San Lucas F."/>
            <person name="Warren J."/>
            <person name="Zhang J."/>
            <person name="Zhao Z."/>
            <person name="Zhou C."/>
            <person name="Zhu D."/>
            <person name="Lee S."/>
            <person name="Bess C."/>
            <person name="Blankenburg K."/>
            <person name="Forbes L."/>
            <person name="Fu Q."/>
            <person name="Gubbala S."/>
            <person name="Hirani K."/>
            <person name="Jayaseelan J.C."/>
            <person name="Lara F."/>
            <person name="Munidasa M."/>
            <person name="Palculict T."/>
            <person name="Patil S."/>
            <person name="Pu L.-L."/>
            <person name="Saada N."/>
            <person name="Tang L."/>
            <person name="Weissenberger G."/>
            <person name="Zhu Y."/>
            <person name="Hemphill L."/>
            <person name="Shang Y."/>
            <person name="Youmans B."/>
            <person name="Ayvaz T."/>
            <person name="Ross M."/>
            <person name="Santibanez J."/>
            <person name="Aqrawi P."/>
            <person name="Gross S."/>
            <person name="Joshi V."/>
            <person name="Fowler G."/>
            <person name="Nazareth L."/>
            <person name="Reid J."/>
            <person name="Worley K."/>
            <person name="Petrosino J."/>
            <person name="Highlander S."/>
            <person name="Gibbs R."/>
        </authorList>
    </citation>
    <scope>NUCLEOTIDE SEQUENCE [LARGE SCALE GENOMIC DNA]</scope>
    <source>
        <strain evidence="9 10">DSM 15829</strain>
    </source>
</reference>
<evidence type="ECO:0000313" key="9">
    <source>
        <dbReference type="EMBL" id="EGF23216.1"/>
    </source>
</evidence>
<gene>
    <name evidence="9" type="ORF">HMPREF0091_10163</name>
</gene>
<evidence type="ECO:0000256" key="2">
    <source>
        <dbReference type="ARBA" id="ARBA00008973"/>
    </source>
</evidence>
<dbReference type="SUPFAM" id="SSF53850">
    <property type="entry name" value="Periplasmic binding protein-like II"/>
    <property type="match status" value="1"/>
</dbReference>
<dbReference type="GO" id="GO:0016020">
    <property type="term" value="C:membrane"/>
    <property type="evidence" value="ECO:0007669"/>
    <property type="project" value="UniProtKB-SubCell"/>
</dbReference>
<dbReference type="Pfam" id="PF03180">
    <property type="entry name" value="Lipoprotein_9"/>
    <property type="match status" value="1"/>
</dbReference>
<dbReference type="GeneID" id="93210917"/>
<keyword evidence="10" id="KW-1185">Reference proteome</keyword>
<dbReference type="eggNOG" id="COG1464">
    <property type="taxonomic scope" value="Bacteria"/>
</dbReference>
<evidence type="ECO:0000256" key="5">
    <source>
        <dbReference type="ARBA" id="ARBA00023139"/>
    </source>
</evidence>
<name>F1T5T2_9ACTN</name>
<feature type="transmembrane region" description="Helical" evidence="8">
    <location>
        <begin position="60"/>
        <end position="79"/>
    </location>
</feature>
<organism evidence="9 10">
    <name type="scientific">Fannyhessea vaginae DSM 15829</name>
    <dbReference type="NCBI Taxonomy" id="525256"/>
    <lineage>
        <taxon>Bacteria</taxon>
        <taxon>Bacillati</taxon>
        <taxon>Actinomycetota</taxon>
        <taxon>Coriobacteriia</taxon>
        <taxon>Coriobacteriales</taxon>
        <taxon>Atopobiaceae</taxon>
        <taxon>Fannyhessea</taxon>
    </lineage>
</organism>
<dbReference type="PANTHER" id="PTHR30429">
    <property type="entry name" value="D-METHIONINE-BINDING LIPOPROTEIN METQ"/>
    <property type="match status" value="1"/>
</dbReference>
<comment type="similarity">
    <text evidence="2">Belongs to the NlpA lipoprotein family.</text>
</comment>
<dbReference type="Proteomes" id="UP000005947">
    <property type="component" value="Unassembled WGS sequence"/>
</dbReference>
<evidence type="ECO:0000256" key="6">
    <source>
        <dbReference type="ARBA" id="ARBA00023288"/>
    </source>
</evidence>
<keyword evidence="5" id="KW-0564">Palmitate</keyword>
<feature type="compositionally biased region" description="Polar residues" evidence="7">
    <location>
        <begin position="28"/>
        <end position="40"/>
    </location>
</feature>
<proteinExistence type="inferred from homology"/>
<sequence>MAQIKNTTSHDQQSVQSSMQDKKSQSMCTSNESDSKQSAQSLFDDDINDVVRTDTSRRTFILGGLGLIAVALVGGGIYLHQSTKSAQAAEKGTKDNPVIIGTVGSNDPQWKVFLKKCEEAGVAVELKNFSDYTSANPALAQGSLDLNLFQHTLYLANYNVKNNQDLQPIAGDAVVPLGLYSKAYKKPADIPAGSQITLPNDETNQARALGVLSACGLIKLKGEWNALVTPKDVDEAASKVRVVPVEAAKVATSLQDPSVAAAVINNTFTKDAGLNPQDAIFADSADSPSSRPYINVWVARKEDENNPVFKKVTEIWHDKEVSDAVIEHMQGQVIVNNDPADLLKQDLADLEQRIKEAQTK</sequence>
<accession>F1T5T2</accession>
<evidence type="ECO:0000256" key="3">
    <source>
        <dbReference type="ARBA" id="ARBA00022729"/>
    </source>
</evidence>
<dbReference type="AlphaFoldDB" id="F1T5T2"/>
<evidence type="ECO:0000256" key="4">
    <source>
        <dbReference type="ARBA" id="ARBA00023136"/>
    </source>
</evidence>
<keyword evidence="8" id="KW-0812">Transmembrane</keyword>
<dbReference type="Gene3D" id="3.40.190.10">
    <property type="entry name" value="Periplasmic binding protein-like II"/>
    <property type="match status" value="2"/>
</dbReference>
<dbReference type="EMBL" id="ACGK02000001">
    <property type="protein sequence ID" value="EGF23216.1"/>
    <property type="molecule type" value="Genomic_DNA"/>
</dbReference>
<dbReference type="OrthoDB" id="9812878at2"/>
<dbReference type="RefSeq" id="WP_006302273.1">
    <property type="nucleotide sequence ID" value="NZ_ACGK02000001.1"/>
</dbReference>
<evidence type="ECO:0000256" key="7">
    <source>
        <dbReference type="SAM" id="MobiDB-lite"/>
    </source>
</evidence>
<dbReference type="InterPro" id="IPR004872">
    <property type="entry name" value="Lipoprotein_NlpA"/>
</dbReference>
<evidence type="ECO:0000313" key="10">
    <source>
        <dbReference type="Proteomes" id="UP000005947"/>
    </source>
</evidence>
<keyword evidence="8" id="KW-1133">Transmembrane helix</keyword>
<keyword evidence="3" id="KW-0732">Signal</keyword>
<dbReference type="PANTHER" id="PTHR30429:SF3">
    <property type="entry name" value="LIPOPROTEIN"/>
    <property type="match status" value="1"/>
</dbReference>